<evidence type="ECO:0000313" key="2">
    <source>
        <dbReference type="EMBL" id="CAG8628456.1"/>
    </source>
</evidence>
<dbReference type="EMBL" id="CAJVQB010004158">
    <property type="protein sequence ID" value="CAG8628456.1"/>
    <property type="molecule type" value="Genomic_DNA"/>
</dbReference>
<feature type="compositionally biased region" description="Polar residues" evidence="1">
    <location>
        <begin position="1"/>
        <end position="31"/>
    </location>
</feature>
<proteinExistence type="predicted"/>
<dbReference type="Proteomes" id="UP000789901">
    <property type="component" value="Unassembled WGS sequence"/>
</dbReference>
<keyword evidence="3" id="KW-1185">Reference proteome</keyword>
<comment type="caution">
    <text evidence="2">The sequence shown here is derived from an EMBL/GenBank/DDBJ whole genome shotgun (WGS) entry which is preliminary data.</text>
</comment>
<gene>
    <name evidence="2" type="ORF">GMARGA_LOCUS8206</name>
</gene>
<protein>
    <submittedName>
        <fullName evidence="2">178_t:CDS:1</fullName>
    </submittedName>
</protein>
<name>A0ABN7UM73_GIGMA</name>
<feature type="compositionally biased region" description="Polar residues" evidence="1">
    <location>
        <begin position="42"/>
        <end position="63"/>
    </location>
</feature>
<evidence type="ECO:0000256" key="1">
    <source>
        <dbReference type="SAM" id="MobiDB-lite"/>
    </source>
</evidence>
<evidence type="ECO:0000313" key="3">
    <source>
        <dbReference type="Proteomes" id="UP000789901"/>
    </source>
</evidence>
<feature type="region of interest" description="Disordered" evidence="1">
    <location>
        <begin position="1"/>
        <end position="69"/>
    </location>
</feature>
<reference evidence="2 3" key="1">
    <citation type="submission" date="2021-06" db="EMBL/GenBank/DDBJ databases">
        <authorList>
            <person name="Kallberg Y."/>
            <person name="Tangrot J."/>
            <person name="Rosling A."/>
        </authorList>
    </citation>
    <scope>NUCLEOTIDE SEQUENCE [LARGE SCALE GENOMIC DNA]</scope>
    <source>
        <strain evidence="2 3">120-4 pot B 10/14</strain>
    </source>
</reference>
<accession>A0ABN7UM73</accession>
<organism evidence="2 3">
    <name type="scientific">Gigaspora margarita</name>
    <dbReference type="NCBI Taxonomy" id="4874"/>
    <lineage>
        <taxon>Eukaryota</taxon>
        <taxon>Fungi</taxon>
        <taxon>Fungi incertae sedis</taxon>
        <taxon>Mucoromycota</taxon>
        <taxon>Glomeromycotina</taxon>
        <taxon>Glomeromycetes</taxon>
        <taxon>Diversisporales</taxon>
        <taxon>Gigasporaceae</taxon>
        <taxon>Gigaspora</taxon>
    </lineage>
</organism>
<sequence>MPNALSQYTSSSPTTSHDISTWNSNNNSQKYYHQHREKVSSIDIQSQHDSYSQANSYNKTTNTDSEELNFSDEEALNEVNTPELFNKETITNLHTFNKDMIALAKDFLVKNSDPTKENIEQFIAGKVWQQKLSKYLDANNFSEFKKSSSSLKSLENFLLKV</sequence>